<dbReference type="OrthoDB" id="3058001at2759"/>
<keyword evidence="1" id="KW-0472">Membrane</keyword>
<proteinExistence type="predicted"/>
<dbReference type="AlphaFoldDB" id="A0A5C3LS86"/>
<gene>
    <name evidence="2" type="ORF">BDQ12DRAFT_688434</name>
</gene>
<keyword evidence="3" id="KW-1185">Reference proteome</keyword>
<keyword evidence="1" id="KW-1133">Transmembrane helix</keyword>
<evidence type="ECO:0000313" key="3">
    <source>
        <dbReference type="Proteomes" id="UP000308652"/>
    </source>
</evidence>
<organism evidence="2 3">
    <name type="scientific">Crucibulum laeve</name>
    <dbReference type="NCBI Taxonomy" id="68775"/>
    <lineage>
        <taxon>Eukaryota</taxon>
        <taxon>Fungi</taxon>
        <taxon>Dikarya</taxon>
        <taxon>Basidiomycota</taxon>
        <taxon>Agaricomycotina</taxon>
        <taxon>Agaricomycetes</taxon>
        <taxon>Agaricomycetidae</taxon>
        <taxon>Agaricales</taxon>
        <taxon>Agaricineae</taxon>
        <taxon>Nidulariaceae</taxon>
        <taxon>Crucibulum</taxon>
    </lineage>
</organism>
<feature type="transmembrane region" description="Helical" evidence="1">
    <location>
        <begin position="7"/>
        <end position="27"/>
    </location>
</feature>
<reference evidence="2 3" key="1">
    <citation type="journal article" date="2019" name="Nat. Ecol. Evol.">
        <title>Megaphylogeny resolves global patterns of mushroom evolution.</title>
        <authorList>
            <person name="Varga T."/>
            <person name="Krizsan K."/>
            <person name="Foldi C."/>
            <person name="Dima B."/>
            <person name="Sanchez-Garcia M."/>
            <person name="Sanchez-Ramirez S."/>
            <person name="Szollosi G.J."/>
            <person name="Szarkandi J.G."/>
            <person name="Papp V."/>
            <person name="Albert L."/>
            <person name="Andreopoulos W."/>
            <person name="Angelini C."/>
            <person name="Antonin V."/>
            <person name="Barry K.W."/>
            <person name="Bougher N.L."/>
            <person name="Buchanan P."/>
            <person name="Buyck B."/>
            <person name="Bense V."/>
            <person name="Catcheside P."/>
            <person name="Chovatia M."/>
            <person name="Cooper J."/>
            <person name="Damon W."/>
            <person name="Desjardin D."/>
            <person name="Finy P."/>
            <person name="Geml J."/>
            <person name="Haridas S."/>
            <person name="Hughes K."/>
            <person name="Justo A."/>
            <person name="Karasinski D."/>
            <person name="Kautmanova I."/>
            <person name="Kiss B."/>
            <person name="Kocsube S."/>
            <person name="Kotiranta H."/>
            <person name="LaButti K.M."/>
            <person name="Lechner B.E."/>
            <person name="Liimatainen K."/>
            <person name="Lipzen A."/>
            <person name="Lukacs Z."/>
            <person name="Mihaltcheva S."/>
            <person name="Morgado L.N."/>
            <person name="Niskanen T."/>
            <person name="Noordeloos M.E."/>
            <person name="Ohm R.A."/>
            <person name="Ortiz-Santana B."/>
            <person name="Ovrebo C."/>
            <person name="Racz N."/>
            <person name="Riley R."/>
            <person name="Savchenko A."/>
            <person name="Shiryaev A."/>
            <person name="Soop K."/>
            <person name="Spirin V."/>
            <person name="Szebenyi C."/>
            <person name="Tomsovsky M."/>
            <person name="Tulloss R.E."/>
            <person name="Uehling J."/>
            <person name="Grigoriev I.V."/>
            <person name="Vagvolgyi C."/>
            <person name="Papp T."/>
            <person name="Martin F.M."/>
            <person name="Miettinen O."/>
            <person name="Hibbett D.S."/>
            <person name="Nagy L.G."/>
        </authorList>
    </citation>
    <scope>NUCLEOTIDE SEQUENCE [LARGE SCALE GENOMIC DNA]</scope>
    <source>
        <strain evidence="2 3">CBS 166.37</strain>
    </source>
</reference>
<name>A0A5C3LS86_9AGAR</name>
<protein>
    <submittedName>
        <fullName evidence="2">Uncharacterized protein</fullName>
    </submittedName>
</protein>
<accession>A0A5C3LS86</accession>
<feature type="transmembrane region" description="Helical" evidence="1">
    <location>
        <begin position="33"/>
        <end position="55"/>
    </location>
</feature>
<evidence type="ECO:0000256" key="1">
    <source>
        <dbReference type="SAM" id="Phobius"/>
    </source>
</evidence>
<keyword evidence="1" id="KW-0812">Transmembrane</keyword>
<dbReference type="Proteomes" id="UP000308652">
    <property type="component" value="Unassembled WGS sequence"/>
</dbReference>
<evidence type="ECO:0000313" key="2">
    <source>
        <dbReference type="EMBL" id="TFK35233.1"/>
    </source>
</evidence>
<sequence>MTAYRFLITTTTIIFGMGKATLSYFGLSTAPTTAEWIIVALWGSGCVLLLELFFLKL</sequence>
<dbReference type="EMBL" id="ML213623">
    <property type="protein sequence ID" value="TFK35233.1"/>
    <property type="molecule type" value="Genomic_DNA"/>
</dbReference>